<feature type="domain" description="DUF302" evidence="2">
    <location>
        <begin position="62"/>
        <end position="122"/>
    </location>
</feature>
<name>A0A212IHW3_9ENTR</name>
<dbReference type="RefSeq" id="WP_008322331.1">
    <property type="nucleotide sequence ID" value="NZ_LT598669.1"/>
</dbReference>
<protein>
    <recommendedName>
        <fullName evidence="2">DUF302 domain-containing protein</fullName>
    </recommendedName>
</protein>
<gene>
    <name evidence="3" type="ORF">KL86CIT2_50144</name>
    <name evidence="4" type="ORF">KM92CIT3_80468</name>
</gene>
<accession>A0A212IHW3</accession>
<evidence type="ECO:0000313" key="4">
    <source>
        <dbReference type="EMBL" id="SBV67688.1"/>
    </source>
</evidence>
<evidence type="ECO:0000256" key="1">
    <source>
        <dbReference type="SAM" id="SignalP"/>
    </source>
</evidence>
<feature type="chain" id="PRO_5015073738" description="DUF302 domain-containing protein" evidence="1">
    <location>
        <begin position="25"/>
        <end position="152"/>
    </location>
</feature>
<proteinExistence type="predicted"/>
<dbReference type="Gene3D" id="3.30.310.70">
    <property type="entry name" value="TT1751-like domain"/>
    <property type="match status" value="1"/>
</dbReference>
<evidence type="ECO:0000313" key="3">
    <source>
        <dbReference type="EMBL" id="SBV66375.1"/>
    </source>
</evidence>
<organism evidence="3">
    <name type="scientific">uncultured Citrobacter sp</name>
    <dbReference type="NCBI Taxonomy" id="200446"/>
    <lineage>
        <taxon>Bacteria</taxon>
        <taxon>Pseudomonadati</taxon>
        <taxon>Pseudomonadota</taxon>
        <taxon>Gammaproteobacteria</taxon>
        <taxon>Enterobacterales</taxon>
        <taxon>Enterobacteriaceae</taxon>
        <taxon>Citrobacter</taxon>
        <taxon>environmental samples</taxon>
    </lineage>
</organism>
<dbReference type="PANTHER" id="PTHR38342">
    <property type="entry name" value="SLR5037 PROTEIN"/>
    <property type="match status" value="1"/>
</dbReference>
<sequence>MLRSLKNIFITAALYLLMTVTSHAANTGNTMIKTYSTYNYQQTREHLIAAIESNNLVFFGEFDHAKEAKNAGLTMLPTTVIIFGNPKGGTSLMQAYPDMALDLPFRVLIREESDGRVVVGYHPVEILQTYGPDTAAIQPLKNLEKLVQKAIQ</sequence>
<dbReference type="PANTHER" id="PTHR38342:SF2">
    <property type="entry name" value="INNER MEMBRANE OR EXPORTED"/>
    <property type="match status" value="1"/>
</dbReference>
<dbReference type="InterPro" id="IPR035923">
    <property type="entry name" value="TT1751-like_sf"/>
</dbReference>
<evidence type="ECO:0000259" key="2">
    <source>
        <dbReference type="Pfam" id="PF03625"/>
    </source>
</evidence>
<feature type="signal peptide" evidence="1">
    <location>
        <begin position="1"/>
        <end position="24"/>
    </location>
</feature>
<dbReference type="EMBL" id="FLUA01000049">
    <property type="protein sequence ID" value="SBV66375.1"/>
    <property type="molecule type" value="Genomic_DNA"/>
</dbReference>
<dbReference type="Pfam" id="PF03625">
    <property type="entry name" value="DUF302"/>
    <property type="match status" value="1"/>
</dbReference>
<reference evidence="3" key="1">
    <citation type="submission" date="2016-04" db="EMBL/GenBank/DDBJ databases">
        <authorList>
            <person name="Evans L.H."/>
            <person name="Alamgir A."/>
            <person name="Owens N."/>
            <person name="Weber N.D."/>
            <person name="Virtaneva K."/>
            <person name="Barbian K."/>
            <person name="Babar A."/>
            <person name="Rosenke K."/>
        </authorList>
    </citation>
    <scope>NUCLEOTIDE SEQUENCE</scope>
    <source>
        <strain evidence="3">86-2</strain>
        <strain evidence="4">92-3</strain>
    </source>
</reference>
<dbReference type="InterPro" id="IPR005180">
    <property type="entry name" value="DUF302"/>
</dbReference>
<keyword evidence="1" id="KW-0732">Signal</keyword>
<dbReference type="AlphaFoldDB" id="A0A212IHW3"/>
<dbReference type="EMBL" id="FLUB01000020">
    <property type="protein sequence ID" value="SBV67688.1"/>
    <property type="molecule type" value="Genomic_DNA"/>
</dbReference>
<dbReference type="SUPFAM" id="SSF103247">
    <property type="entry name" value="TT1751-like"/>
    <property type="match status" value="1"/>
</dbReference>
<dbReference type="GeneID" id="87001148"/>
<dbReference type="CDD" id="cd14797">
    <property type="entry name" value="DUF302"/>
    <property type="match status" value="1"/>
</dbReference>